<organism evidence="7 8">
    <name type="scientific">Chryseobacterium geocarposphaerae</name>
    <dbReference type="NCBI Taxonomy" id="1416776"/>
    <lineage>
        <taxon>Bacteria</taxon>
        <taxon>Pseudomonadati</taxon>
        <taxon>Bacteroidota</taxon>
        <taxon>Flavobacteriia</taxon>
        <taxon>Flavobacteriales</taxon>
        <taxon>Weeksellaceae</taxon>
        <taxon>Chryseobacterium group</taxon>
        <taxon>Chryseobacterium</taxon>
    </lineage>
</organism>
<comment type="subcellular location">
    <subcellularLocation>
        <location evidence="1">Membrane</location>
        <topology evidence="1">Multi-pass membrane protein</topology>
    </subcellularLocation>
</comment>
<dbReference type="InterPro" id="IPR019109">
    <property type="entry name" value="MamF_MmsF"/>
</dbReference>
<dbReference type="SUPFAM" id="SSF47413">
    <property type="entry name" value="lambda repressor-like DNA-binding domains"/>
    <property type="match status" value="1"/>
</dbReference>
<gene>
    <name evidence="7" type="ORF">CLV73_0634</name>
</gene>
<keyword evidence="8" id="KW-1185">Reference proteome</keyword>
<evidence type="ECO:0000256" key="2">
    <source>
        <dbReference type="ARBA" id="ARBA00022692"/>
    </source>
</evidence>
<keyword evidence="3 5" id="KW-1133">Transmembrane helix</keyword>
<dbReference type="CDD" id="cd00093">
    <property type="entry name" value="HTH_XRE"/>
    <property type="match status" value="1"/>
</dbReference>
<feature type="transmembrane region" description="Helical" evidence="5">
    <location>
        <begin position="144"/>
        <end position="163"/>
    </location>
</feature>
<feature type="transmembrane region" description="Helical" evidence="5">
    <location>
        <begin position="75"/>
        <end position="100"/>
    </location>
</feature>
<dbReference type="OrthoDB" id="1357763at2"/>
<dbReference type="GO" id="GO:0003677">
    <property type="term" value="F:DNA binding"/>
    <property type="evidence" value="ECO:0007669"/>
    <property type="project" value="InterPro"/>
</dbReference>
<sequence>MNKLLAIREQLNLTQQELSEKTGVSVRTIQRIEAGTVPKGYTLKALCNALEINEAELLGNKITEDDNNQHQWTKIINLSSLLFTFIPPLNILIPVFILFFKKQNNALTRKIISIQILWTIIAVLLFIVILILTDWLGIQTQFKLLIPIVWILVNIIIILRNAVALSKDKNPRIYPNISIL</sequence>
<feature type="transmembrane region" description="Helical" evidence="5">
    <location>
        <begin position="112"/>
        <end position="132"/>
    </location>
</feature>
<evidence type="ECO:0000313" key="7">
    <source>
        <dbReference type="EMBL" id="PJJ66644.1"/>
    </source>
</evidence>
<dbReference type="PROSITE" id="PS50943">
    <property type="entry name" value="HTH_CROC1"/>
    <property type="match status" value="1"/>
</dbReference>
<evidence type="ECO:0000256" key="3">
    <source>
        <dbReference type="ARBA" id="ARBA00022989"/>
    </source>
</evidence>
<dbReference type="EMBL" id="PGFD01000001">
    <property type="protein sequence ID" value="PJJ66644.1"/>
    <property type="molecule type" value="Genomic_DNA"/>
</dbReference>
<evidence type="ECO:0000256" key="1">
    <source>
        <dbReference type="ARBA" id="ARBA00004141"/>
    </source>
</evidence>
<evidence type="ECO:0000259" key="6">
    <source>
        <dbReference type="PROSITE" id="PS50943"/>
    </source>
</evidence>
<dbReference type="Gene3D" id="1.10.260.40">
    <property type="entry name" value="lambda repressor-like DNA-binding domains"/>
    <property type="match status" value="1"/>
</dbReference>
<dbReference type="Pfam" id="PF09685">
    <property type="entry name" value="MamF_MmsF"/>
    <property type="match status" value="1"/>
</dbReference>
<dbReference type="Proteomes" id="UP000228740">
    <property type="component" value="Unassembled WGS sequence"/>
</dbReference>
<name>A0A2M9C764_9FLAO</name>
<dbReference type="Pfam" id="PF01381">
    <property type="entry name" value="HTH_3"/>
    <property type="match status" value="1"/>
</dbReference>
<reference evidence="7 8" key="1">
    <citation type="submission" date="2017-11" db="EMBL/GenBank/DDBJ databases">
        <title>Genomic Encyclopedia of Archaeal and Bacterial Type Strains, Phase II (KMG-II): From Individual Species to Whole Genera.</title>
        <authorList>
            <person name="Goeker M."/>
        </authorList>
    </citation>
    <scope>NUCLEOTIDE SEQUENCE [LARGE SCALE GENOMIC DNA]</scope>
    <source>
        <strain evidence="7 8">DSM 27617</strain>
    </source>
</reference>
<accession>A0A2M9C764</accession>
<keyword evidence="2 5" id="KW-0812">Transmembrane</keyword>
<dbReference type="RefSeq" id="WP_100375408.1">
    <property type="nucleotide sequence ID" value="NZ_PGFD01000001.1"/>
</dbReference>
<dbReference type="SMART" id="SM00530">
    <property type="entry name" value="HTH_XRE"/>
    <property type="match status" value="1"/>
</dbReference>
<protein>
    <submittedName>
        <fullName evidence="7">Uncharacterized protein DUF4870</fullName>
    </submittedName>
</protein>
<dbReference type="InterPro" id="IPR010982">
    <property type="entry name" value="Lambda_DNA-bd_dom_sf"/>
</dbReference>
<evidence type="ECO:0000256" key="4">
    <source>
        <dbReference type="ARBA" id="ARBA00023136"/>
    </source>
</evidence>
<dbReference type="AlphaFoldDB" id="A0A2M9C764"/>
<evidence type="ECO:0000313" key="8">
    <source>
        <dbReference type="Proteomes" id="UP000228740"/>
    </source>
</evidence>
<comment type="caution">
    <text evidence="7">The sequence shown here is derived from an EMBL/GenBank/DDBJ whole genome shotgun (WGS) entry which is preliminary data.</text>
</comment>
<feature type="domain" description="HTH cro/C1-type" evidence="6">
    <location>
        <begin position="4"/>
        <end position="57"/>
    </location>
</feature>
<keyword evidence="4 5" id="KW-0472">Membrane</keyword>
<evidence type="ECO:0000256" key="5">
    <source>
        <dbReference type="SAM" id="Phobius"/>
    </source>
</evidence>
<proteinExistence type="predicted"/>
<dbReference type="InterPro" id="IPR001387">
    <property type="entry name" value="Cro/C1-type_HTH"/>
</dbReference>